<evidence type="ECO:0000259" key="8">
    <source>
        <dbReference type="Pfam" id="PF24762"/>
    </source>
</evidence>
<evidence type="ECO:0000313" key="9">
    <source>
        <dbReference type="EMBL" id="OAF70691.1"/>
    </source>
</evidence>
<dbReference type="Gene3D" id="1.25.40.470">
    <property type="match status" value="2"/>
</dbReference>
<proteinExistence type="predicted"/>
<feature type="domain" description="WDR19 WD40 repeat" evidence="7">
    <location>
        <begin position="17"/>
        <end position="171"/>
    </location>
</feature>
<evidence type="ECO:0000256" key="1">
    <source>
        <dbReference type="ARBA" id="ARBA00004138"/>
    </source>
</evidence>
<dbReference type="InterPro" id="IPR039468">
    <property type="entry name" value="WDR19_WD40_rpt"/>
</dbReference>
<dbReference type="InterPro" id="IPR011990">
    <property type="entry name" value="TPR-like_helical_dom_sf"/>
</dbReference>
<protein>
    <submittedName>
        <fullName evidence="9">WD repeat-containing protein 19</fullName>
    </submittedName>
</protein>
<dbReference type="AlphaFoldDB" id="A0A177BAY5"/>
<dbReference type="InterPro" id="IPR036322">
    <property type="entry name" value="WD40_repeat_dom_sf"/>
</dbReference>
<comment type="caution">
    <text evidence="9">The sequence shown here is derived from an EMBL/GenBank/DDBJ whole genome shotgun (WGS) entry which is preliminary data.</text>
</comment>
<dbReference type="SUPFAM" id="SSF50978">
    <property type="entry name" value="WD40 repeat-like"/>
    <property type="match status" value="1"/>
</dbReference>
<dbReference type="Pfam" id="PF24762">
    <property type="entry name" value="TPR_IF140-IFT172"/>
    <property type="match status" value="2"/>
</dbReference>
<dbReference type="PANTHER" id="PTHR14920">
    <property type="entry name" value="OSMOTIC AVOIDANCE ABNORMAL PROTEIN 1/WD REPEAT MEMBRANE PROTEIN"/>
    <property type="match status" value="1"/>
</dbReference>
<feature type="domain" description="IF140/IFT172/WDR19 TPR" evidence="8">
    <location>
        <begin position="390"/>
        <end position="589"/>
    </location>
</feature>
<comment type="subcellular location">
    <subcellularLocation>
        <location evidence="1">Cell projection</location>
        <location evidence="1">Cilium</location>
    </subcellularLocation>
</comment>
<keyword evidence="2" id="KW-0853">WD repeat</keyword>
<dbReference type="PANTHER" id="PTHR14920:SF0">
    <property type="entry name" value="WD REPEAT DOMAIN 19"/>
    <property type="match status" value="1"/>
</dbReference>
<feature type="coiled-coil region" evidence="6">
    <location>
        <begin position="381"/>
        <end position="408"/>
    </location>
</feature>
<keyword evidence="3" id="KW-0677">Repeat</keyword>
<dbReference type="OrthoDB" id="10250638at2759"/>
<keyword evidence="4" id="KW-0969">Cilium</keyword>
<evidence type="ECO:0000259" key="7">
    <source>
        <dbReference type="Pfam" id="PF15911"/>
    </source>
</evidence>
<gene>
    <name evidence="9" type="ORF">A3Q56_01538</name>
</gene>
<evidence type="ECO:0000256" key="3">
    <source>
        <dbReference type="ARBA" id="ARBA00022737"/>
    </source>
</evidence>
<dbReference type="InterPro" id="IPR056168">
    <property type="entry name" value="TPR_IF140/IFT172/WDR19"/>
</dbReference>
<evidence type="ECO:0000256" key="4">
    <source>
        <dbReference type="ARBA" id="ARBA00023069"/>
    </source>
</evidence>
<name>A0A177BAY5_9BILA</name>
<keyword evidence="10" id="KW-1185">Reference proteome</keyword>
<evidence type="ECO:0000256" key="2">
    <source>
        <dbReference type="ARBA" id="ARBA00022574"/>
    </source>
</evidence>
<feature type="domain" description="IF140/IFT172/WDR19 TPR" evidence="8">
    <location>
        <begin position="204"/>
        <end position="340"/>
    </location>
</feature>
<dbReference type="EMBL" id="LWCA01000121">
    <property type="protein sequence ID" value="OAF70691.1"/>
    <property type="molecule type" value="Genomic_DNA"/>
</dbReference>
<sequence>MVGNVKDEFLTEIDVHRIEMSKQYLVYIFQKKTIKFYNLIDNQHVSISEHSIDILNISLSRNSVNLAFIDIDNSIYLYNPLKDVYLQVNVIGIGKIKGIMWDHSSLEQNFLIIYDQVNVFSCHLVKQSIYDEHAVVSNYVTKIGINQEVLYVKNGQLLLLDSNIQIHYELLTCYTYVEPNGNLDTLKLNQSFEKCLYLNRFKLAWNYCVLIDEKDQYEKLALKSLIFLNVDISLQVYRHLKKTSKSMVFSTFKNEEEMKVLCGHIYQFNGKFNEAQNLFMNSSKPNLALQMRRNLLQWDEALRLAQTISPGSVELITLQYAQELELHEDTSKALVMYNTSIENHDSFKGVKEDIPQNYIEICKGGISRCLIQSGQIREGINMALELDKKDLKLECAEILEKLKQWNEAANLYEKCNIYDKAAECYIRNKNWEAVERQLEFVHQPRLFYQFARAKEASGELEKSVLYYKKAEEYDHAIRIYLDKLNNPEDAVILVQQTDSINAAKRLARYFENTLQDYASAVQFLVLSKCHAEAFKIAQMHNQMEVYSAIVGDNASIDDFKSLSLYFYEKKDYLRAANFSFKCKEYKKALINYISASKLNEKESIEGSIKTVGVANDDQLVSYLIEFLLGDVDGIPKDARYLFKLYMALKKYPEAAKTAIIIANEEQADGNFRNARDTLLIMELELRKQGIDPSSEMLNNLMLLQSYLMIKVHAVQKNHMLAARLLIRIANNISKFNKHSVKILTFAVLQCNYANLNKSAFKFAATLLQPDKKEYIDKKHRKMIELVVRKQKSIQILPTKSPCCYCKEAFDEMELLCPKCEKHLPYCIITGCHYSVTEILECPNCHYGSYKCTFEEYLENVNECPMCCFEISIDSLIWKKIS</sequence>
<dbReference type="SUPFAM" id="SSF48452">
    <property type="entry name" value="TPR-like"/>
    <property type="match status" value="1"/>
</dbReference>
<accession>A0A177BAY5</accession>
<dbReference type="GO" id="GO:0035721">
    <property type="term" value="P:intraciliary retrograde transport"/>
    <property type="evidence" value="ECO:0007669"/>
    <property type="project" value="InterPro"/>
</dbReference>
<dbReference type="Proteomes" id="UP000078046">
    <property type="component" value="Unassembled WGS sequence"/>
</dbReference>
<dbReference type="Pfam" id="PF15911">
    <property type="entry name" value="Beta-prop_WDR19_2nd"/>
    <property type="match status" value="1"/>
</dbReference>
<organism evidence="9 10">
    <name type="scientific">Intoshia linei</name>
    <dbReference type="NCBI Taxonomy" id="1819745"/>
    <lineage>
        <taxon>Eukaryota</taxon>
        <taxon>Metazoa</taxon>
        <taxon>Spiralia</taxon>
        <taxon>Lophotrochozoa</taxon>
        <taxon>Mesozoa</taxon>
        <taxon>Orthonectida</taxon>
        <taxon>Rhopaluridae</taxon>
        <taxon>Intoshia</taxon>
    </lineage>
</organism>
<dbReference type="GO" id="GO:0005929">
    <property type="term" value="C:cilium"/>
    <property type="evidence" value="ECO:0007669"/>
    <property type="project" value="UniProtKB-SubCell"/>
</dbReference>
<keyword evidence="5" id="KW-0966">Cell projection</keyword>
<keyword evidence="6" id="KW-0175">Coiled coil</keyword>
<dbReference type="InterPro" id="IPR040379">
    <property type="entry name" value="WDR19/dyf-2"/>
</dbReference>
<dbReference type="GO" id="GO:0030991">
    <property type="term" value="C:intraciliary transport particle A"/>
    <property type="evidence" value="ECO:0007669"/>
    <property type="project" value="TreeGrafter"/>
</dbReference>
<evidence type="ECO:0000313" key="10">
    <source>
        <dbReference type="Proteomes" id="UP000078046"/>
    </source>
</evidence>
<dbReference type="GO" id="GO:0060271">
    <property type="term" value="P:cilium assembly"/>
    <property type="evidence" value="ECO:0007669"/>
    <property type="project" value="TreeGrafter"/>
</dbReference>
<reference evidence="9 10" key="1">
    <citation type="submission" date="2016-04" db="EMBL/GenBank/DDBJ databases">
        <title>The genome of Intoshia linei affirms orthonectids as highly simplified spiralians.</title>
        <authorList>
            <person name="Mikhailov K.V."/>
            <person name="Slusarev G.S."/>
            <person name="Nikitin M.A."/>
            <person name="Logacheva M.D."/>
            <person name="Penin A."/>
            <person name="Aleoshin V."/>
            <person name="Panchin Y.V."/>
        </authorList>
    </citation>
    <scope>NUCLEOTIDE SEQUENCE [LARGE SCALE GENOMIC DNA]</scope>
    <source>
        <strain evidence="9">Intl2013</strain>
        <tissue evidence="9">Whole animal</tissue>
    </source>
</reference>
<evidence type="ECO:0000256" key="5">
    <source>
        <dbReference type="ARBA" id="ARBA00023273"/>
    </source>
</evidence>
<evidence type="ECO:0000256" key="6">
    <source>
        <dbReference type="SAM" id="Coils"/>
    </source>
</evidence>